<keyword evidence="2" id="KW-0732">Signal</keyword>
<evidence type="ECO:0000313" key="4">
    <source>
        <dbReference type="Proteomes" id="UP001362999"/>
    </source>
</evidence>
<dbReference type="Proteomes" id="UP001362999">
    <property type="component" value="Unassembled WGS sequence"/>
</dbReference>
<gene>
    <name evidence="3" type="ORF">R3P38DRAFT_336967</name>
</gene>
<feature type="chain" id="PRO_5043586702" evidence="2">
    <location>
        <begin position="25"/>
        <end position="213"/>
    </location>
</feature>
<proteinExistence type="predicted"/>
<dbReference type="EMBL" id="JAWWNJ010000133">
    <property type="protein sequence ID" value="KAK6985032.1"/>
    <property type="molecule type" value="Genomic_DNA"/>
</dbReference>
<organism evidence="3 4">
    <name type="scientific">Favolaschia claudopus</name>
    <dbReference type="NCBI Taxonomy" id="2862362"/>
    <lineage>
        <taxon>Eukaryota</taxon>
        <taxon>Fungi</taxon>
        <taxon>Dikarya</taxon>
        <taxon>Basidiomycota</taxon>
        <taxon>Agaricomycotina</taxon>
        <taxon>Agaricomycetes</taxon>
        <taxon>Agaricomycetidae</taxon>
        <taxon>Agaricales</taxon>
        <taxon>Marasmiineae</taxon>
        <taxon>Mycenaceae</taxon>
        <taxon>Favolaschia</taxon>
    </lineage>
</organism>
<feature type="region of interest" description="Disordered" evidence="1">
    <location>
        <begin position="159"/>
        <end position="180"/>
    </location>
</feature>
<feature type="compositionally biased region" description="Basic and acidic residues" evidence="1">
    <location>
        <begin position="159"/>
        <end position="171"/>
    </location>
</feature>
<evidence type="ECO:0000256" key="1">
    <source>
        <dbReference type="SAM" id="MobiDB-lite"/>
    </source>
</evidence>
<accession>A0AAV9ZLC5</accession>
<name>A0AAV9ZLC5_9AGAR</name>
<evidence type="ECO:0000256" key="2">
    <source>
        <dbReference type="SAM" id="SignalP"/>
    </source>
</evidence>
<protein>
    <submittedName>
        <fullName evidence="3">Uncharacterized protein</fullName>
    </submittedName>
</protein>
<dbReference type="AlphaFoldDB" id="A0AAV9ZLC5"/>
<reference evidence="3 4" key="1">
    <citation type="journal article" date="2024" name="J Genomics">
        <title>Draft genome sequencing and assembly of Favolaschia claudopus CIRM-BRFM 2984 isolated from oak limbs.</title>
        <authorList>
            <person name="Navarro D."/>
            <person name="Drula E."/>
            <person name="Chaduli D."/>
            <person name="Cazenave R."/>
            <person name="Ahrendt S."/>
            <person name="Wang J."/>
            <person name="Lipzen A."/>
            <person name="Daum C."/>
            <person name="Barry K."/>
            <person name="Grigoriev I.V."/>
            <person name="Favel A."/>
            <person name="Rosso M.N."/>
            <person name="Martin F."/>
        </authorList>
    </citation>
    <scope>NUCLEOTIDE SEQUENCE [LARGE SCALE GENOMIC DNA]</scope>
    <source>
        <strain evidence="3 4">CIRM-BRFM 2984</strain>
    </source>
</reference>
<feature type="signal peptide" evidence="2">
    <location>
        <begin position="1"/>
        <end position="24"/>
    </location>
</feature>
<sequence length="213" mass="23540">MCRSGFRLDLRASILFHLWQRAYGTGNLSSPCPRVLVLSWLLYGDYGVAVKVEATATVSTTTHGWQKAEAGFRGRSEMDYDLAGSRSELSSATCGAGEPHGARCYVRAQLEERSSVLRDRIRPSVPLGAWEVRDMNSLPVAPLLVFVVTYRHQDIADIHRDSSHSKPRRLDPPLAAQHPWHTNHGISEAAAVDSPVVQSWQPNPIPTVPQIPP</sequence>
<evidence type="ECO:0000313" key="3">
    <source>
        <dbReference type="EMBL" id="KAK6985032.1"/>
    </source>
</evidence>
<keyword evidence="4" id="KW-1185">Reference proteome</keyword>
<comment type="caution">
    <text evidence="3">The sequence shown here is derived from an EMBL/GenBank/DDBJ whole genome shotgun (WGS) entry which is preliminary data.</text>
</comment>